<dbReference type="InterPro" id="IPR042187">
    <property type="entry name" value="Flagellin_C_sub2"/>
</dbReference>
<comment type="function">
    <text evidence="4">Flagellin is the subunit protein which polymerizes to form the filaments of bacterial flagella.</text>
</comment>
<dbReference type="EMBL" id="UWJD01000001">
    <property type="protein sequence ID" value="VCT84092.1"/>
    <property type="molecule type" value="Genomic_DNA"/>
</dbReference>
<reference evidence="7" key="2">
    <citation type="submission" date="2021-10" db="EMBL/GenBank/DDBJ databases">
        <authorList>
            <person name="Mesa V."/>
        </authorList>
    </citation>
    <scope>NUCLEOTIDE SEQUENCE</scope>
    <source>
        <strain evidence="7">CC3_PB</strain>
    </source>
</reference>
<dbReference type="Proteomes" id="UP000431451">
    <property type="component" value="Unassembled WGS sequence"/>
</dbReference>
<dbReference type="Pfam" id="PF00669">
    <property type="entry name" value="Flagellin_N"/>
    <property type="match status" value="1"/>
</dbReference>
<dbReference type="InterPro" id="IPR046358">
    <property type="entry name" value="Flagellin_C"/>
</dbReference>
<feature type="domain" description="Flagellin N-terminal" evidence="5">
    <location>
        <begin position="5"/>
        <end position="142"/>
    </location>
</feature>
<keyword evidence="8" id="KW-0966">Cell projection</keyword>
<organism evidence="8 9">
    <name type="scientific">Clostridium neonatale</name>
    <dbReference type="NCBI Taxonomy" id="137838"/>
    <lineage>
        <taxon>Bacteria</taxon>
        <taxon>Bacillati</taxon>
        <taxon>Bacillota</taxon>
        <taxon>Clostridia</taxon>
        <taxon>Eubacteriales</taxon>
        <taxon>Clostridiaceae</taxon>
        <taxon>Clostridium</taxon>
    </lineage>
</organism>
<comment type="subcellular location">
    <subcellularLocation>
        <location evidence="4">Secreted</location>
    </subcellularLocation>
    <subcellularLocation>
        <location evidence="4">Bacterial flagellum</location>
    </subcellularLocation>
</comment>
<dbReference type="Proteomes" id="UP000789738">
    <property type="component" value="Unassembled WGS sequence"/>
</dbReference>
<dbReference type="Pfam" id="PF00700">
    <property type="entry name" value="Flagellin_C"/>
    <property type="match status" value="1"/>
</dbReference>
<comment type="similarity">
    <text evidence="1 4">Belongs to the bacterial flagellin family.</text>
</comment>
<evidence type="ECO:0000259" key="6">
    <source>
        <dbReference type="Pfam" id="PF00700"/>
    </source>
</evidence>
<dbReference type="EMBL" id="CAKJVE010000004">
    <property type="protein sequence ID" value="CAG9708772.1"/>
    <property type="molecule type" value="Genomic_DNA"/>
</dbReference>
<dbReference type="Gene3D" id="6.10.10.10">
    <property type="entry name" value="Flagellar export chaperone, C-terminal domain"/>
    <property type="match status" value="1"/>
</dbReference>
<name>A0A650LUL1_9CLOT</name>
<evidence type="ECO:0000313" key="7">
    <source>
        <dbReference type="EMBL" id="CAG9708772.1"/>
    </source>
</evidence>
<dbReference type="Gene3D" id="1.20.1330.10">
    <property type="entry name" value="f41 fragment of flagellin, N-terminal domain"/>
    <property type="match status" value="1"/>
</dbReference>
<dbReference type="GO" id="GO:0005198">
    <property type="term" value="F:structural molecule activity"/>
    <property type="evidence" value="ECO:0007669"/>
    <property type="project" value="UniProtKB-UniRule"/>
</dbReference>
<keyword evidence="3 4" id="KW-0975">Bacterial flagellum</keyword>
<evidence type="ECO:0000256" key="3">
    <source>
        <dbReference type="ARBA" id="ARBA00023143"/>
    </source>
</evidence>
<proteinExistence type="inferred from homology"/>
<keyword evidence="8" id="KW-0282">Flagellum</keyword>
<keyword evidence="8" id="KW-0969">Cilium</keyword>
<protein>
    <recommendedName>
        <fullName evidence="2 4">Flagellin</fullName>
    </recommendedName>
</protein>
<keyword evidence="4" id="KW-0964">Secreted</keyword>
<dbReference type="GO" id="GO:0009288">
    <property type="term" value="C:bacterial-type flagellum"/>
    <property type="evidence" value="ECO:0007669"/>
    <property type="project" value="UniProtKB-SubCell"/>
</dbReference>
<dbReference type="GO" id="GO:0005576">
    <property type="term" value="C:extracellular region"/>
    <property type="evidence" value="ECO:0007669"/>
    <property type="project" value="UniProtKB-SubCell"/>
</dbReference>
<dbReference type="PANTHER" id="PTHR42792:SF2">
    <property type="entry name" value="FLAGELLIN"/>
    <property type="match status" value="1"/>
</dbReference>
<evidence type="ECO:0000313" key="8">
    <source>
        <dbReference type="EMBL" id="VCT84092.1"/>
    </source>
</evidence>
<evidence type="ECO:0000256" key="2">
    <source>
        <dbReference type="ARBA" id="ARBA00020110"/>
    </source>
</evidence>
<dbReference type="PANTHER" id="PTHR42792">
    <property type="entry name" value="FLAGELLIN"/>
    <property type="match status" value="1"/>
</dbReference>
<dbReference type="SUPFAM" id="SSF64518">
    <property type="entry name" value="Phase 1 flagellin"/>
    <property type="match status" value="1"/>
</dbReference>
<evidence type="ECO:0000256" key="4">
    <source>
        <dbReference type="RuleBase" id="RU362073"/>
    </source>
</evidence>
<dbReference type="PRINTS" id="PR00207">
    <property type="entry name" value="FLAGELLIN"/>
</dbReference>
<dbReference type="InterPro" id="IPR001492">
    <property type="entry name" value="Flagellin"/>
</dbReference>
<evidence type="ECO:0000313" key="9">
    <source>
        <dbReference type="Proteomes" id="UP000431451"/>
    </source>
</evidence>
<feature type="domain" description="Flagellin C-terminal" evidence="6">
    <location>
        <begin position="193"/>
        <end position="277"/>
    </location>
</feature>
<evidence type="ECO:0000256" key="1">
    <source>
        <dbReference type="ARBA" id="ARBA00005709"/>
    </source>
</evidence>
<dbReference type="InterPro" id="IPR001029">
    <property type="entry name" value="Flagellin_N"/>
</dbReference>
<sequence length="280" mass="30638">MGMSIRNNLNAMFALRYIGINNDLLGKSIEKLSSGLRINRAGDDAAGLAISEKMRGQINGLTQASRNAQDGISLMQTAEGSVNETHSMLQRMKTLAVQAANGTYTNSDRKLIDKELQELKKEINRIAKDTEFNGMTLLDGSFDKKKGSDGLNLQVGNKANQIISVDIEGATLNDLGIQHISIETEDDAKSALSKIENAIHYTSGIRATLGAVQNRLEHTISSLDNTAENLQSAESRIRDTDIAKEMMEYVKSKLLMDVGISMLTQANQESNFILKLLDSM</sequence>
<dbReference type="AlphaFoldDB" id="A0A650LUL1"/>
<accession>A0A650LUL1</accession>
<gene>
    <name evidence="8" type="primary">hag_1</name>
    <name evidence="7" type="synonym">fliC</name>
    <name evidence="7" type="ORF">CNEO_43827</name>
    <name evidence="8" type="ORF">CNEONATNEC25_01691</name>
</gene>
<reference evidence="8 9" key="1">
    <citation type="submission" date="2018-06" db="EMBL/GenBank/DDBJ databases">
        <authorList>
            <consortium name="IHU Genomes"/>
        </authorList>
    </citation>
    <scope>NUCLEOTIDE SEQUENCE [LARGE SCALE GENOMIC DNA]</scope>
    <source>
        <strain evidence="8 9">NEC25</strain>
    </source>
</reference>
<evidence type="ECO:0000259" key="5">
    <source>
        <dbReference type="Pfam" id="PF00669"/>
    </source>
</evidence>